<name>A0ABP0B0N7_9PEZI</name>
<dbReference type="EC" id="2.7.7.19" evidence="2"/>
<evidence type="ECO:0000256" key="2">
    <source>
        <dbReference type="ARBA" id="ARBA00012388"/>
    </source>
</evidence>
<keyword evidence="3" id="KW-0479">Metal-binding</keyword>
<feature type="compositionally biased region" description="Pro residues" evidence="5">
    <location>
        <begin position="1"/>
        <end position="10"/>
    </location>
</feature>
<protein>
    <recommendedName>
        <fullName evidence="2">polynucleotide adenylyltransferase</fullName>
        <ecNumber evidence="2">2.7.7.19</ecNumber>
    </recommendedName>
</protein>
<dbReference type="Proteomes" id="UP001642405">
    <property type="component" value="Unassembled WGS sequence"/>
</dbReference>
<feature type="region of interest" description="Disordered" evidence="5">
    <location>
        <begin position="1"/>
        <end position="176"/>
    </location>
</feature>
<dbReference type="InterPro" id="IPR045862">
    <property type="entry name" value="Trf4-like"/>
</dbReference>
<dbReference type="Pfam" id="PF22600">
    <property type="entry name" value="MTPAP-like_central"/>
    <property type="match status" value="1"/>
</dbReference>
<comment type="caution">
    <text evidence="8">The sequence shown here is derived from an EMBL/GenBank/DDBJ whole genome shotgun (WGS) entry which is preliminary data.</text>
</comment>
<keyword evidence="9" id="KW-1185">Reference proteome</keyword>
<dbReference type="InterPro" id="IPR054708">
    <property type="entry name" value="MTPAP-like_central"/>
</dbReference>
<dbReference type="PANTHER" id="PTHR23092:SF15">
    <property type="entry name" value="INACTIVE NON-CANONICAL POLY(A) RNA POLYMERASE PROTEIN TRF4-2-RELATED"/>
    <property type="match status" value="1"/>
</dbReference>
<dbReference type="Gene3D" id="3.30.460.10">
    <property type="entry name" value="Beta Polymerase, domain 2"/>
    <property type="match status" value="1"/>
</dbReference>
<evidence type="ECO:0000313" key="8">
    <source>
        <dbReference type="EMBL" id="CAK7213068.1"/>
    </source>
</evidence>
<evidence type="ECO:0000259" key="7">
    <source>
        <dbReference type="Pfam" id="PF22600"/>
    </source>
</evidence>
<feature type="domain" description="Poly(A) RNA polymerase mitochondrial-like central palm" evidence="7">
    <location>
        <begin position="497"/>
        <end position="632"/>
    </location>
</feature>
<dbReference type="SUPFAM" id="SSF81631">
    <property type="entry name" value="PAP/OAS1 substrate-binding domain"/>
    <property type="match status" value="1"/>
</dbReference>
<evidence type="ECO:0000256" key="3">
    <source>
        <dbReference type="ARBA" id="ARBA00022723"/>
    </source>
</evidence>
<gene>
    <name evidence="8" type="ORF">SCUCBS95973_001675</name>
</gene>
<organism evidence="8 9">
    <name type="scientific">Sporothrix curviconia</name>
    <dbReference type="NCBI Taxonomy" id="1260050"/>
    <lineage>
        <taxon>Eukaryota</taxon>
        <taxon>Fungi</taxon>
        <taxon>Dikarya</taxon>
        <taxon>Ascomycota</taxon>
        <taxon>Pezizomycotina</taxon>
        <taxon>Sordariomycetes</taxon>
        <taxon>Sordariomycetidae</taxon>
        <taxon>Ophiostomatales</taxon>
        <taxon>Ophiostomataceae</taxon>
        <taxon>Sporothrix</taxon>
    </lineage>
</organism>
<feature type="compositionally biased region" description="Basic and acidic residues" evidence="5">
    <location>
        <begin position="109"/>
        <end position="134"/>
    </location>
</feature>
<feature type="domain" description="PAP-associated" evidence="6">
    <location>
        <begin position="697"/>
        <end position="754"/>
    </location>
</feature>
<feature type="compositionally biased region" description="Low complexity" evidence="5">
    <location>
        <begin position="417"/>
        <end position="432"/>
    </location>
</feature>
<dbReference type="Pfam" id="PF03828">
    <property type="entry name" value="PAP_assoc"/>
    <property type="match status" value="1"/>
</dbReference>
<sequence>MANSYPPPPGVGGGQHSSLPPRPSNGSQLDFRPPPNGPGGGRGGGRGGRNGGRHSRNDHNDRNSNNDRNGLPARPNMHTFGGGDNGPPRGDFTFRADKPAGVQDAQQHGGDHYAPRDNSRRDQGRGGRDRDRRGGPLSGPRSQQYAGSGGRRHGGAGRDHYSGGNRGRHGGRGGGHGVNFADLRFLAANRPILNQSASAAGGVVQDFVKDNNAGTTYLNLDDLSDSDEAEMDISGDEQGDDRVDGEVAPPRKRARLAAKGADEAPKWSNPDPYTVLPPTDTTAVKKKDVVQLIRKARVQGEKAAAALASGDTEEFISCGFDSSSDEGEGEDIDDEAGLASEEGGDKGKAGTGFDQIGRNGRIGGRDAPANARVGNTSNTSAPASSSSRVAPADAPRGPRAQQTSASLASNGKNPAPSFSASTSSSSLSVELSTSRKRTHDDQLKPLLLPDHAILKKATKMPVGGIILPMWQVKAREPPCPWVVDDHDADTSHMGVWLHKEIIDFYSFVSPRSFEQQLRQALLDDLDTMVRKRFPNGRIHCFGSFMSGLYLPTGDMDIVMCSTQFLNNRAAMFSKKGHLFKFGAFLCSSRMAEREHLEHITKAKVPLVKYIDLKTGLKVDVSFENMNGVVANKTFLKWKEQYPEMPILVTLIKQFLTMRGLNEPVNGGIGGFSVICLVVSMLQMMPPLQTKDMVGENHLGDLLMHFFDLYGNKFNYESTAISMNPPGYVPKNKIRQFTYKNPDRLSIIDPNNSENDISGGSKNTSAIMRVFSDAFDALQKRMVELAKLPAEERHGQSILSVVLEGDYSTYRNQREYLRELYVREYNVEPKD</sequence>
<reference evidence="8 9" key="1">
    <citation type="submission" date="2024-01" db="EMBL/GenBank/DDBJ databases">
        <authorList>
            <person name="Allen C."/>
            <person name="Tagirdzhanova G."/>
        </authorList>
    </citation>
    <scope>NUCLEOTIDE SEQUENCE [LARGE SCALE GENOMIC DNA]</scope>
</reference>
<evidence type="ECO:0000256" key="5">
    <source>
        <dbReference type="SAM" id="MobiDB-lite"/>
    </source>
</evidence>
<evidence type="ECO:0000313" key="9">
    <source>
        <dbReference type="Proteomes" id="UP001642405"/>
    </source>
</evidence>
<dbReference type="PANTHER" id="PTHR23092">
    <property type="entry name" value="POLY(A) RNA POLYMERASE"/>
    <property type="match status" value="1"/>
</dbReference>
<comment type="similarity">
    <text evidence="1">Belongs to the DNA polymerase type-B-like family.</text>
</comment>
<dbReference type="CDD" id="cd05402">
    <property type="entry name" value="NT_PAP_TUTase"/>
    <property type="match status" value="1"/>
</dbReference>
<accession>A0ABP0B0N7</accession>
<feature type="region of interest" description="Disordered" evidence="5">
    <location>
        <begin position="223"/>
        <end position="280"/>
    </location>
</feature>
<feature type="compositionally biased region" description="Low complexity" evidence="5">
    <location>
        <begin position="380"/>
        <end position="395"/>
    </location>
</feature>
<evidence type="ECO:0000256" key="4">
    <source>
        <dbReference type="ARBA" id="ARBA00022842"/>
    </source>
</evidence>
<evidence type="ECO:0000259" key="6">
    <source>
        <dbReference type="Pfam" id="PF03828"/>
    </source>
</evidence>
<evidence type="ECO:0000256" key="1">
    <source>
        <dbReference type="ARBA" id="ARBA00008593"/>
    </source>
</evidence>
<feature type="compositionally biased region" description="Acidic residues" evidence="5">
    <location>
        <begin position="323"/>
        <end position="336"/>
    </location>
</feature>
<dbReference type="Gene3D" id="1.10.1410.10">
    <property type="match status" value="1"/>
</dbReference>
<dbReference type="InterPro" id="IPR043519">
    <property type="entry name" value="NT_sf"/>
</dbReference>
<proteinExistence type="inferred from homology"/>
<dbReference type="EMBL" id="CAWUHB010000006">
    <property type="protein sequence ID" value="CAK7213068.1"/>
    <property type="molecule type" value="Genomic_DNA"/>
</dbReference>
<feature type="region of interest" description="Disordered" evidence="5">
    <location>
        <begin position="315"/>
        <end position="438"/>
    </location>
</feature>
<dbReference type="InterPro" id="IPR002058">
    <property type="entry name" value="PAP_assoc"/>
</dbReference>
<feature type="compositionally biased region" description="Basic and acidic residues" evidence="5">
    <location>
        <begin position="55"/>
        <end position="65"/>
    </location>
</feature>
<keyword evidence="4" id="KW-0460">Magnesium</keyword>
<feature type="compositionally biased region" description="Polar residues" evidence="5">
    <location>
        <begin position="400"/>
        <end position="412"/>
    </location>
</feature>
<feature type="compositionally biased region" description="Acidic residues" evidence="5">
    <location>
        <begin position="223"/>
        <end position="239"/>
    </location>
</feature>
<feature type="compositionally biased region" description="Gly residues" evidence="5">
    <location>
        <begin position="38"/>
        <end position="50"/>
    </location>
</feature>
<dbReference type="SUPFAM" id="SSF81301">
    <property type="entry name" value="Nucleotidyltransferase"/>
    <property type="match status" value="1"/>
</dbReference>